<dbReference type="PANTHER" id="PTHR45723">
    <property type="entry name" value="SERINE/THREONINE-PROTEIN KINASE RIO1"/>
    <property type="match status" value="1"/>
</dbReference>
<evidence type="ECO:0000256" key="7">
    <source>
        <dbReference type="ARBA" id="ARBA00022777"/>
    </source>
</evidence>
<evidence type="ECO:0000256" key="1">
    <source>
        <dbReference type="ARBA" id="ARBA00009196"/>
    </source>
</evidence>
<comment type="catalytic activity">
    <reaction evidence="11">
        <text>L-seryl-[protein] + ATP = O-phospho-L-seryl-[protein] + ADP + H(+)</text>
        <dbReference type="Rhea" id="RHEA:17989"/>
        <dbReference type="Rhea" id="RHEA-COMP:9863"/>
        <dbReference type="Rhea" id="RHEA-COMP:11604"/>
        <dbReference type="ChEBI" id="CHEBI:15378"/>
        <dbReference type="ChEBI" id="CHEBI:29999"/>
        <dbReference type="ChEBI" id="CHEBI:30616"/>
        <dbReference type="ChEBI" id="CHEBI:83421"/>
        <dbReference type="ChEBI" id="CHEBI:456216"/>
        <dbReference type="EC" id="2.7.11.1"/>
    </reaction>
</comment>
<comment type="catalytic activity">
    <reaction evidence="10">
        <text>L-threonyl-[protein] + ATP = O-phospho-L-threonyl-[protein] + ADP + H(+)</text>
        <dbReference type="Rhea" id="RHEA:46608"/>
        <dbReference type="Rhea" id="RHEA-COMP:11060"/>
        <dbReference type="Rhea" id="RHEA-COMP:11605"/>
        <dbReference type="ChEBI" id="CHEBI:15378"/>
        <dbReference type="ChEBI" id="CHEBI:30013"/>
        <dbReference type="ChEBI" id="CHEBI:30616"/>
        <dbReference type="ChEBI" id="CHEBI:61977"/>
        <dbReference type="ChEBI" id="CHEBI:456216"/>
        <dbReference type="EC" id="2.7.11.1"/>
    </reaction>
</comment>
<dbReference type="InterPro" id="IPR000687">
    <property type="entry name" value="RIO_kinase"/>
</dbReference>
<evidence type="ECO:0000256" key="5">
    <source>
        <dbReference type="ARBA" id="ARBA00022723"/>
    </source>
</evidence>
<keyword evidence="5" id="KW-0479">Metal-binding</keyword>
<keyword evidence="6" id="KW-0547">Nucleotide-binding</keyword>
<dbReference type="OrthoDB" id="9795258at2"/>
<keyword evidence="4" id="KW-0808">Transferase</keyword>
<keyword evidence="9" id="KW-0460">Magnesium</keyword>
<dbReference type="AlphaFoldDB" id="A0A402A6B2"/>
<sequence length="268" mass="30631">MSKRKLARAMDEIEEQEALAALAGQHGDPIQALLDPFLAGGLITEVLDEVKSGKEATVYCCRAHPSQNVPYLAAKVYRSRNNRGFKNDSVYQEGRVIGPHRIRRAVQNKSTFGREVQFSLWIGYEYETLTLLHAQGADIPRPISRTDNAILMEYFGNLEAPAPSLHHTELDPQEAYAVFARLMDNVQLFLKHNIIHGDLSAYNILYWQGRATIIDFPQAVDPRFNPHAFNLLARDIDNLCKYIGRYGIQRDSRQLTERLWYQFKNAQL</sequence>
<keyword evidence="3" id="KW-0723">Serine/threonine-protein kinase</keyword>
<dbReference type="InterPro" id="IPR018934">
    <property type="entry name" value="RIO_dom"/>
</dbReference>
<evidence type="ECO:0000256" key="4">
    <source>
        <dbReference type="ARBA" id="ARBA00022679"/>
    </source>
</evidence>
<dbReference type="InterPro" id="IPR000719">
    <property type="entry name" value="Prot_kinase_dom"/>
</dbReference>
<dbReference type="GO" id="GO:0005524">
    <property type="term" value="F:ATP binding"/>
    <property type="evidence" value="ECO:0007669"/>
    <property type="project" value="UniProtKB-KW"/>
</dbReference>
<dbReference type="Gene3D" id="3.30.200.20">
    <property type="entry name" value="Phosphorylase Kinase, domain 1"/>
    <property type="match status" value="1"/>
</dbReference>
<feature type="domain" description="Protein kinase" evidence="12">
    <location>
        <begin position="44"/>
        <end position="268"/>
    </location>
</feature>
<dbReference type="SUPFAM" id="SSF56112">
    <property type="entry name" value="Protein kinase-like (PK-like)"/>
    <property type="match status" value="1"/>
</dbReference>
<dbReference type="InterPro" id="IPR051272">
    <property type="entry name" value="RIO-type_Ser/Thr_kinase"/>
</dbReference>
<evidence type="ECO:0000256" key="3">
    <source>
        <dbReference type="ARBA" id="ARBA00022527"/>
    </source>
</evidence>
<keyword evidence="14" id="KW-1185">Reference proteome</keyword>
<evidence type="ECO:0000313" key="14">
    <source>
        <dbReference type="Proteomes" id="UP000287352"/>
    </source>
</evidence>
<evidence type="ECO:0000256" key="10">
    <source>
        <dbReference type="ARBA" id="ARBA00047899"/>
    </source>
</evidence>
<evidence type="ECO:0000256" key="11">
    <source>
        <dbReference type="ARBA" id="ARBA00048679"/>
    </source>
</evidence>
<dbReference type="Pfam" id="PF01163">
    <property type="entry name" value="RIO1"/>
    <property type="match status" value="1"/>
</dbReference>
<evidence type="ECO:0000256" key="9">
    <source>
        <dbReference type="ARBA" id="ARBA00022842"/>
    </source>
</evidence>
<dbReference type="GO" id="GO:0046872">
    <property type="term" value="F:metal ion binding"/>
    <property type="evidence" value="ECO:0007669"/>
    <property type="project" value="UniProtKB-KW"/>
</dbReference>
<evidence type="ECO:0000256" key="2">
    <source>
        <dbReference type="ARBA" id="ARBA00012513"/>
    </source>
</evidence>
<dbReference type="InterPro" id="IPR011009">
    <property type="entry name" value="Kinase-like_dom_sf"/>
</dbReference>
<evidence type="ECO:0000256" key="6">
    <source>
        <dbReference type="ARBA" id="ARBA00022741"/>
    </source>
</evidence>
<protein>
    <recommendedName>
        <fullName evidence="2">non-specific serine/threonine protein kinase</fullName>
        <ecNumber evidence="2">2.7.11.1</ecNumber>
    </recommendedName>
</protein>
<dbReference type="GO" id="GO:0004674">
    <property type="term" value="F:protein serine/threonine kinase activity"/>
    <property type="evidence" value="ECO:0007669"/>
    <property type="project" value="UniProtKB-KW"/>
</dbReference>
<evidence type="ECO:0000259" key="12">
    <source>
        <dbReference type="PROSITE" id="PS50011"/>
    </source>
</evidence>
<name>A0A402A6B2_9CHLR</name>
<dbReference type="Proteomes" id="UP000287352">
    <property type="component" value="Unassembled WGS sequence"/>
</dbReference>
<dbReference type="PROSITE" id="PS50011">
    <property type="entry name" value="PROTEIN_KINASE_DOM"/>
    <property type="match status" value="1"/>
</dbReference>
<dbReference type="SMART" id="SM00090">
    <property type="entry name" value="RIO"/>
    <property type="match status" value="1"/>
</dbReference>
<dbReference type="EC" id="2.7.11.1" evidence="2"/>
<keyword evidence="7 13" id="KW-0418">Kinase</keyword>
<comment type="caution">
    <text evidence="13">The sequence shown here is derived from an EMBL/GenBank/DDBJ whole genome shotgun (WGS) entry which is preliminary data.</text>
</comment>
<accession>A0A402A6B2</accession>
<comment type="similarity">
    <text evidence="1">Belongs to the protein kinase superfamily. RIO-type Ser/Thr kinase family.</text>
</comment>
<dbReference type="RefSeq" id="WP_126582220.1">
    <property type="nucleotide sequence ID" value="NZ_BIFR01000002.1"/>
</dbReference>
<keyword evidence="8" id="KW-0067">ATP-binding</keyword>
<evidence type="ECO:0000313" key="13">
    <source>
        <dbReference type="EMBL" id="GCE14674.1"/>
    </source>
</evidence>
<gene>
    <name evidence="13" type="ORF">KTT_45330</name>
</gene>
<evidence type="ECO:0000256" key="8">
    <source>
        <dbReference type="ARBA" id="ARBA00022840"/>
    </source>
</evidence>
<reference evidence="14" key="1">
    <citation type="submission" date="2018-12" db="EMBL/GenBank/DDBJ databases">
        <title>Tengunoibacter tsumagoiensis gen. nov., sp. nov., Dictyobacter kobayashii sp. nov., D. alpinus sp. nov., and D. joshuensis sp. nov. and description of Dictyobacteraceae fam. nov. within the order Ktedonobacterales isolated from Tengu-no-mugimeshi.</title>
        <authorList>
            <person name="Wang C.M."/>
            <person name="Zheng Y."/>
            <person name="Sakai Y."/>
            <person name="Toyoda A."/>
            <person name="Minakuchi Y."/>
            <person name="Abe K."/>
            <person name="Yokota A."/>
            <person name="Yabe S."/>
        </authorList>
    </citation>
    <scope>NUCLEOTIDE SEQUENCE [LARGE SCALE GENOMIC DNA]</scope>
    <source>
        <strain evidence="14">Uno3</strain>
    </source>
</reference>
<dbReference type="Gene3D" id="1.10.510.10">
    <property type="entry name" value="Transferase(Phosphotransferase) domain 1"/>
    <property type="match status" value="1"/>
</dbReference>
<dbReference type="EMBL" id="BIFR01000002">
    <property type="protein sequence ID" value="GCE14674.1"/>
    <property type="molecule type" value="Genomic_DNA"/>
</dbReference>
<proteinExistence type="inferred from homology"/>
<organism evidence="13 14">
    <name type="scientific">Tengunoibacter tsumagoiensis</name>
    <dbReference type="NCBI Taxonomy" id="2014871"/>
    <lineage>
        <taxon>Bacteria</taxon>
        <taxon>Bacillati</taxon>
        <taxon>Chloroflexota</taxon>
        <taxon>Ktedonobacteria</taxon>
        <taxon>Ktedonobacterales</taxon>
        <taxon>Dictyobacteraceae</taxon>
        <taxon>Tengunoibacter</taxon>
    </lineage>
</organism>